<accession>A0AAV8UL09</accession>
<keyword evidence="4" id="KW-0735">Signal-anchor</keyword>
<proteinExistence type="inferred from homology"/>
<evidence type="ECO:0000256" key="5">
    <source>
        <dbReference type="ARBA" id="ARBA00022989"/>
    </source>
</evidence>
<dbReference type="Proteomes" id="UP001157974">
    <property type="component" value="Unassembled WGS sequence"/>
</dbReference>
<organism evidence="8 9">
    <name type="scientific">Rhodosorus marinus</name>
    <dbReference type="NCBI Taxonomy" id="101924"/>
    <lineage>
        <taxon>Eukaryota</taxon>
        <taxon>Rhodophyta</taxon>
        <taxon>Stylonematophyceae</taxon>
        <taxon>Stylonematales</taxon>
        <taxon>Stylonemataceae</taxon>
        <taxon>Rhodosorus</taxon>
    </lineage>
</organism>
<comment type="similarity">
    <text evidence="2">Belongs to the glycosyltransferase 31 family. Beta3-Gal-T subfamily.</text>
</comment>
<dbReference type="EMBL" id="JAMWBK010000007">
    <property type="protein sequence ID" value="KAJ8903244.1"/>
    <property type="molecule type" value="Genomic_DNA"/>
</dbReference>
<evidence type="ECO:0000313" key="9">
    <source>
        <dbReference type="Proteomes" id="UP001157974"/>
    </source>
</evidence>
<evidence type="ECO:0008006" key="10">
    <source>
        <dbReference type="Google" id="ProtNLM"/>
    </source>
</evidence>
<dbReference type="GO" id="GO:0016020">
    <property type="term" value="C:membrane"/>
    <property type="evidence" value="ECO:0007669"/>
    <property type="project" value="UniProtKB-SubCell"/>
</dbReference>
<feature type="transmembrane region" description="Helical" evidence="7">
    <location>
        <begin position="39"/>
        <end position="60"/>
    </location>
</feature>
<keyword evidence="9" id="KW-1185">Reference proteome</keyword>
<sequence length="451" mass="51211">MTPASKEWKKTLRRFGKSGLFSRKDRENESGGLCGRRGVVLLSIAVLAIWSQVLLSGLVYDSLNHARSNRALHDVYAEDKAEKEQAHEAEAAIKVADTEIHGVSVGSLADQTTTHERAAYHPAGKEFESYRPLLDHLKDQILSGGRTDGDWDKISNDVVIAIKTGQDVYEERLEWVNKTWLAGRKMPCLMYIAETSNTNYIHSMEEYSKELLKGVANVPEGGLFEKTFGGGWEGDKDKNLPGFALMYDMFPDKKHYLMVDDDTYVLLDNLATNLLERRLPQEDKKPVYIGRFFGVPKPTRGCFDRVLKESPPFAHGGSGILMNHASTALIRSRVAECISEFHTCWGGDIQTSLCWHRITNKNNRKLAMKGRKNIFGTIIFKALDLYAKPENIGEKDNPFLSDDLPVTLHKLKEPRQVFDIARFDRLLPGNRTLESLYYYLLDLKRQREQKV</sequence>
<gene>
    <name evidence="8" type="ORF">NDN08_004353</name>
</gene>
<dbReference type="PANTHER" id="PTHR23033:SF47">
    <property type="entry name" value="APPLE DOMAIN-CONTAINING PROTEIN-RELATED"/>
    <property type="match status" value="1"/>
</dbReference>
<comment type="caution">
    <text evidence="8">The sequence shown here is derived from an EMBL/GenBank/DDBJ whole genome shotgun (WGS) entry which is preliminary data.</text>
</comment>
<dbReference type="AlphaFoldDB" id="A0AAV8UL09"/>
<comment type="subcellular location">
    <subcellularLocation>
        <location evidence="1">Membrane</location>
        <topology evidence="1">Single-pass type II membrane protein</topology>
    </subcellularLocation>
</comment>
<protein>
    <recommendedName>
        <fullName evidence="10">Hexosyltransferase</fullName>
    </recommendedName>
</protein>
<evidence type="ECO:0000256" key="1">
    <source>
        <dbReference type="ARBA" id="ARBA00004606"/>
    </source>
</evidence>
<dbReference type="InterPro" id="IPR026050">
    <property type="entry name" value="C1GALT1/C1GALT1_chp1"/>
</dbReference>
<evidence type="ECO:0000256" key="2">
    <source>
        <dbReference type="ARBA" id="ARBA00006462"/>
    </source>
</evidence>
<dbReference type="Gene3D" id="3.90.550.50">
    <property type="match status" value="1"/>
</dbReference>
<keyword evidence="3 7" id="KW-0812">Transmembrane</keyword>
<keyword evidence="6 7" id="KW-0472">Membrane</keyword>
<name>A0AAV8UL09_9RHOD</name>
<evidence type="ECO:0000256" key="7">
    <source>
        <dbReference type="SAM" id="Phobius"/>
    </source>
</evidence>
<evidence type="ECO:0000256" key="6">
    <source>
        <dbReference type="ARBA" id="ARBA00023136"/>
    </source>
</evidence>
<evidence type="ECO:0000256" key="3">
    <source>
        <dbReference type="ARBA" id="ARBA00022692"/>
    </source>
</evidence>
<reference evidence="8 9" key="1">
    <citation type="journal article" date="2023" name="Nat. Commun.">
        <title>Origin of minicircular mitochondrial genomes in red algae.</title>
        <authorList>
            <person name="Lee Y."/>
            <person name="Cho C.H."/>
            <person name="Lee Y.M."/>
            <person name="Park S.I."/>
            <person name="Yang J.H."/>
            <person name="West J.A."/>
            <person name="Bhattacharya D."/>
            <person name="Yoon H.S."/>
        </authorList>
    </citation>
    <scope>NUCLEOTIDE SEQUENCE [LARGE SCALE GENOMIC DNA]</scope>
    <source>
        <strain evidence="8 9">CCMP1338</strain>
        <tissue evidence="8">Whole cell</tissue>
    </source>
</reference>
<dbReference type="PANTHER" id="PTHR23033">
    <property type="entry name" value="BETA1,3-GALACTOSYLTRANSFERASE"/>
    <property type="match status" value="1"/>
</dbReference>
<evidence type="ECO:0000313" key="8">
    <source>
        <dbReference type="EMBL" id="KAJ8903244.1"/>
    </source>
</evidence>
<keyword evidence="5 7" id="KW-1133">Transmembrane helix</keyword>
<evidence type="ECO:0000256" key="4">
    <source>
        <dbReference type="ARBA" id="ARBA00022968"/>
    </source>
</evidence>